<dbReference type="SMART" id="SM00448">
    <property type="entry name" value="REC"/>
    <property type="match status" value="1"/>
</dbReference>
<dbReference type="Proteomes" id="UP000265882">
    <property type="component" value="Unassembled WGS sequence"/>
</dbReference>
<keyword evidence="1" id="KW-0597">Phosphoprotein</keyword>
<dbReference type="PANTHER" id="PTHR44591:SF3">
    <property type="entry name" value="RESPONSE REGULATORY DOMAIN-CONTAINING PROTEIN"/>
    <property type="match status" value="1"/>
</dbReference>
<dbReference type="SUPFAM" id="SSF52172">
    <property type="entry name" value="CheY-like"/>
    <property type="match status" value="1"/>
</dbReference>
<reference evidence="4 5" key="1">
    <citation type="journal article" date="2017" name="ISME J.">
        <title>Energy and carbon metabolisms in a deep terrestrial subsurface fluid microbial community.</title>
        <authorList>
            <person name="Momper L."/>
            <person name="Jungbluth S.P."/>
            <person name="Lee M.D."/>
            <person name="Amend J.P."/>
        </authorList>
    </citation>
    <scope>NUCLEOTIDE SEQUENCE [LARGE SCALE GENOMIC DNA]</scope>
    <source>
        <strain evidence="4">SURF_5</strain>
    </source>
</reference>
<evidence type="ECO:0000256" key="1">
    <source>
        <dbReference type="ARBA" id="ARBA00022553"/>
    </source>
</evidence>
<feature type="domain" description="Response regulatory" evidence="3">
    <location>
        <begin position="27"/>
        <end position="141"/>
    </location>
</feature>
<dbReference type="CDD" id="cd00156">
    <property type="entry name" value="REC"/>
    <property type="match status" value="1"/>
</dbReference>
<dbReference type="GO" id="GO:0000160">
    <property type="term" value="P:phosphorelay signal transduction system"/>
    <property type="evidence" value="ECO:0007669"/>
    <property type="project" value="InterPro"/>
</dbReference>
<comment type="caution">
    <text evidence="2">Lacks conserved residue(s) required for the propagation of feature annotation.</text>
</comment>
<dbReference type="AlphaFoldDB" id="A0A3A4NA94"/>
<dbReference type="Gene3D" id="3.40.50.2300">
    <property type="match status" value="1"/>
</dbReference>
<evidence type="ECO:0000259" key="3">
    <source>
        <dbReference type="PROSITE" id="PS50110"/>
    </source>
</evidence>
<organism evidence="4 5">
    <name type="scientific">Abyssobacteria bacterium (strain SURF_5)</name>
    <dbReference type="NCBI Taxonomy" id="2093360"/>
    <lineage>
        <taxon>Bacteria</taxon>
        <taxon>Pseudomonadati</taxon>
        <taxon>Candidatus Hydrogenedentota</taxon>
        <taxon>Candidatus Abyssobacteria</taxon>
    </lineage>
</organism>
<dbReference type="InterPro" id="IPR011006">
    <property type="entry name" value="CheY-like_superfamily"/>
</dbReference>
<name>A0A3A4NA94_ABYX5</name>
<evidence type="ECO:0000313" key="4">
    <source>
        <dbReference type="EMBL" id="RJP18017.1"/>
    </source>
</evidence>
<dbReference type="PROSITE" id="PS50110">
    <property type="entry name" value="RESPONSE_REGULATORY"/>
    <property type="match status" value="1"/>
</dbReference>
<evidence type="ECO:0000313" key="5">
    <source>
        <dbReference type="Proteomes" id="UP000265882"/>
    </source>
</evidence>
<gene>
    <name evidence="4" type="ORF">C4520_15130</name>
</gene>
<proteinExistence type="predicted"/>
<sequence length="162" mass="17976">MMTHGKRRGMPVSAKGEKVRIMEAAHSVLLVDDDRKFREAMKKTFQNAGYAVTSANDAQKALDLLSEDAFDLIISEVKTPSLDGMELMREIVRKRIKVSVIFVTAYGEVESYLDLMNMGAFEYLHKPVNEPEILHLAKSAVERSGISRMDTHGSIKGAATSS</sequence>
<accession>A0A3A4NA94</accession>
<dbReference type="PANTHER" id="PTHR44591">
    <property type="entry name" value="STRESS RESPONSE REGULATOR PROTEIN 1"/>
    <property type="match status" value="1"/>
</dbReference>
<dbReference type="InterPro" id="IPR050595">
    <property type="entry name" value="Bact_response_regulator"/>
</dbReference>
<dbReference type="Pfam" id="PF00072">
    <property type="entry name" value="Response_reg"/>
    <property type="match status" value="1"/>
</dbReference>
<comment type="caution">
    <text evidence="4">The sequence shown here is derived from an EMBL/GenBank/DDBJ whole genome shotgun (WGS) entry which is preliminary data.</text>
</comment>
<protein>
    <submittedName>
        <fullName evidence="4">Response regulator</fullName>
    </submittedName>
</protein>
<evidence type="ECO:0000256" key="2">
    <source>
        <dbReference type="PROSITE-ProRule" id="PRU00169"/>
    </source>
</evidence>
<dbReference type="EMBL" id="QZKU01000106">
    <property type="protein sequence ID" value="RJP18017.1"/>
    <property type="molecule type" value="Genomic_DNA"/>
</dbReference>
<dbReference type="InterPro" id="IPR001789">
    <property type="entry name" value="Sig_transdc_resp-reg_receiver"/>
</dbReference>